<dbReference type="EMBL" id="JACHTF010000015">
    <property type="protein sequence ID" value="MBB1061545.1"/>
    <property type="molecule type" value="Genomic_DNA"/>
</dbReference>
<dbReference type="InterPro" id="IPR007267">
    <property type="entry name" value="GtrA_DPMS_TM"/>
</dbReference>
<dbReference type="GO" id="GO:0005886">
    <property type="term" value="C:plasma membrane"/>
    <property type="evidence" value="ECO:0007669"/>
    <property type="project" value="TreeGrafter"/>
</dbReference>
<dbReference type="Pfam" id="PF04138">
    <property type="entry name" value="GtrA_DPMS_TM"/>
    <property type="match status" value="1"/>
</dbReference>
<name>A0A7W3Y6Z4_9GAMM</name>
<keyword evidence="3 6" id="KW-0812">Transmembrane</keyword>
<accession>A0A7W3Y6Z4</accession>
<keyword evidence="4 6" id="KW-1133">Transmembrane helix</keyword>
<dbReference type="InterPro" id="IPR051401">
    <property type="entry name" value="GtrA_CellWall_Glycosyl"/>
</dbReference>
<evidence type="ECO:0000313" key="9">
    <source>
        <dbReference type="Proteomes" id="UP000523196"/>
    </source>
</evidence>
<evidence type="ECO:0000256" key="2">
    <source>
        <dbReference type="ARBA" id="ARBA00009399"/>
    </source>
</evidence>
<dbReference type="RefSeq" id="WP_182688315.1">
    <property type="nucleotide sequence ID" value="NZ_JACHTF010000015.1"/>
</dbReference>
<proteinExistence type="inferred from homology"/>
<comment type="similarity">
    <text evidence="2">Belongs to the GtrA family.</text>
</comment>
<dbReference type="AlphaFoldDB" id="A0A7W3Y6Z4"/>
<dbReference type="PANTHER" id="PTHR38459:SF1">
    <property type="entry name" value="PROPHAGE BACTOPRENOL-LINKED GLUCOSE TRANSLOCASE HOMOLOG"/>
    <property type="match status" value="1"/>
</dbReference>
<feature type="transmembrane region" description="Helical" evidence="6">
    <location>
        <begin position="7"/>
        <end position="28"/>
    </location>
</feature>
<dbReference type="GO" id="GO:0000271">
    <property type="term" value="P:polysaccharide biosynthetic process"/>
    <property type="evidence" value="ECO:0007669"/>
    <property type="project" value="InterPro"/>
</dbReference>
<evidence type="ECO:0000256" key="1">
    <source>
        <dbReference type="ARBA" id="ARBA00004141"/>
    </source>
</evidence>
<reference evidence="8 9" key="1">
    <citation type="submission" date="2020-08" db="EMBL/GenBank/DDBJ databases">
        <authorList>
            <person name="Xu S."/>
            <person name="Li A."/>
        </authorList>
    </citation>
    <scope>NUCLEOTIDE SEQUENCE [LARGE SCALE GENOMIC DNA]</scope>
    <source>
        <strain evidence="8 9">119BY6-57</strain>
    </source>
</reference>
<keyword evidence="5 6" id="KW-0472">Membrane</keyword>
<feature type="transmembrane region" description="Helical" evidence="6">
    <location>
        <begin position="40"/>
        <end position="60"/>
    </location>
</feature>
<evidence type="ECO:0000256" key="3">
    <source>
        <dbReference type="ARBA" id="ARBA00022692"/>
    </source>
</evidence>
<comment type="caution">
    <text evidence="8">The sequence shown here is derived from an EMBL/GenBank/DDBJ whole genome shotgun (WGS) entry which is preliminary data.</text>
</comment>
<dbReference type="PANTHER" id="PTHR38459">
    <property type="entry name" value="PROPHAGE BACTOPRENOL-LINKED GLUCOSE TRANSLOCASE HOMOLOG"/>
    <property type="match status" value="1"/>
</dbReference>
<evidence type="ECO:0000313" key="8">
    <source>
        <dbReference type="EMBL" id="MBB1061545.1"/>
    </source>
</evidence>
<feature type="domain" description="GtrA/DPMS transmembrane" evidence="7">
    <location>
        <begin position="10"/>
        <end position="125"/>
    </location>
</feature>
<evidence type="ECO:0000259" key="7">
    <source>
        <dbReference type="Pfam" id="PF04138"/>
    </source>
</evidence>
<dbReference type="Proteomes" id="UP000523196">
    <property type="component" value="Unassembled WGS sequence"/>
</dbReference>
<evidence type="ECO:0000256" key="4">
    <source>
        <dbReference type="ARBA" id="ARBA00022989"/>
    </source>
</evidence>
<gene>
    <name evidence="8" type="ORF">H4F98_13310</name>
</gene>
<evidence type="ECO:0000256" key="5">
    <source>
        <dbReference type="ARBA" id="ARBA00023136"/>
    </source>
</evidence>
<protein>
    <submittedName>
        <fullName evidence="8">GtrA family protein</fullName>
    </submittedName>
</protein>
<comment type="subcellular location">
    <subcellularLocation>
        <location evidence="1">Membrane</location>
        <topology evidence="1">Multi-pass membrane protein</topology>
    </subcellularLocation>
</comment>
<feature type="transmembrane region" description="Helical" evidence="6">
    <location>
        <begin position="72"/>
        <end position="94"/>
    </location>
</feature>
<sequence length="127" mass="13614">MSLARQGMYFILVGLLQVLVDWGVFVGLTSLGVPAVPANLGGRISGACLGFWLNGRITFADAGKPRLGGPRLARFLAVWVVLTALSTAAMAWIADGPGLGWAWLAKPLVEAALALTSFMFARHWIYR</sequence>
<organism evidence="8 9">
    <name type="scientific">Marilutibacter spongiae</name>
    <dbReference type="NCBI Taxonomy" id="2025720"/>
    <lineage>
        <taxon>Bacteria</taxon>
        <taxon>Pseudomonadati</taxon>
        <taxon>Pseudomonadota</taxon>
        <taxon>Gammaproteobacteria</taxon>
        <taxon>Lysobacterales</taxon>
        <taxon>Lysobacteraceae</taxon>
        <taxon>Marilutibacter</taxon>
    </lineage>
</organism>
<feature type="transmembrane region" description="Helical" evidence="6">
    <location>
        <begin position="100"/>
        <end position="121"/>
    </location>
</feature>
<keyword evidence="9" id="KW-1185">Reference proteome</keyword>
<evidence type="ECO:0000256" key="6">
    <source>
        <dbReference type="SAM" id="Phobius"/>
    </source>
</evidence>